<dbReference type="Proteomes" id="UP000232003">
    <property type="component" value="Chromosome"/>
</dbReference>
<protein>
    <submittedName>
        <fullName evidence="1">Transposase</fullName>
    </submittedName>
</protein>
<organism evidence="1 2">
    <name type="scientific">Nostoc flagelliforme CCNUN1</name>
    <dbReference type="NCBI Taxonomy" id="2038116"/>
    <lineage>
        <taxon>Bacteria</taxon>
        <taxon>Bacillati</taxon>
        <taxon>Cyanobacteriota</taxon>
        <taxon>Cyanophyceae</taxon>
        <taxon>Nostocales</taxon>
        <taxon>Nostocaceae</taxon>
        <taxon>Nostoc</taxon>
    </lineage>
</organism>
<reference evidence="1 2" key="1">
    <citation type="submission" date="2017-11" db="EMBL/GenBank/DDBJ databases">
        <title>Complete genome of a free-living desiccation-tolerant cyanobacterium and its photosynthetic adaptation to extreme terrestrial habitat.</title>
        <authorList>
            <person name="Shang J."/>
        </authorList>
    </citation>
    <scope>NUCLEOTIDE SEQUENCE [LARGE SCALE GENOMIC DNA]</scope>
    <source>
        <strain evidence="1 2">CCNUN1</strain>
    </source>
</reference>
<evidence type="ECO:0000313" key="1">
    <source>
        <dbReference type="EMBL" id="AUB42748.1"/>
    </source>
</evidence>
<keyword evidence="2" id="KW-1185">Reference proteome</keyword>
<evidence type="ECO:0000313" key="2">
    <source>
        <dbReference type="Proteomes" id="UP000232003"/>
    </source>
</evidence>
<dbReference type="KEGG" id="nfl:COO91_08894"/>
<proteinExistence type="predicted"/>
<dbReference type="EMBL" id="CP024785">
    <property type="protein sequence ID" value="AUB42748.1"/>
    <property type="molecule type" value="Genomic_DNA"/>
</dbReference>
<name>A0A2K8T4V3_9NOSO</name>
<accession>A0A2K8T4V3</accession>
<dbReference type="AlphaFoldDB" id="A0A2K8T4V3"/>
<sequence length="225" mass="25766">MLEKCCLLLAANESFQDAENDLKILTGIEVGHSTHHRQVKKVDLSPPNVRQKLTEVCLDGGKVRLRSEKKGQPAYWKEYKTGRLQGVYYGAFFQDNLSVTNWINSQNIGKTLYCLGDGHDGIWNLLAEIADSNIRQEILDWYHLKENLYKIQAAKKFLTDIEAELWYGQAEQAISKLKNTKYVGVTQFTNYLRKHRHRLVDFLQKSGKGEGERGKGFVFSLSPLT</sequence>
<gene>
    <name evidence="1" type="ORF">COO91_08894</name>
</gene>